<dbReference type="PANTHER" id="PTHR30086:SF17">
    <property type="entry name" value="LYSE FAMILY TRANSLOCATOR"/>
    <property type="match status" value="1"/>
</dbReference>
<evidence type="ECO:0000313" key="8">
    <source>
        <dbReference type="Proteomes" id="UP001501475"/>
    </source>
</evidence>
<evidence type="ECO:0000256" key="5">
    <source>
        <dbReference type="ARBA" id="ARBA00023136"/>
    </source>
</evidence>
<comment type="subcellular location">
    <subcellularLocation>
        <location evidence="1">Cell membrane</location>
        <topology evidence="1">Multi-pass membrane protein</topology>
    </subcellularLocation>
</comment>
<accession>A0ABN2KWG1</accession>
<evidence type="ECO:0000256" key="2">
    <source>
        <dbReference type="ARBA" id="ARBA00022475"/>
    </source>
</evidence>
<evidence type="ECO:0000256" key="1">
    <source>
        <dbReference type="ARBA" id="ARBA00004651"/>
    </source>
</evidence>
<keyword evidence="4 6" id="KW-1133">Transmembrane helix</keyword>
<evidence type="ECO:0000256" key="4">
    <source>
        <dbReference type="ARBA" id="ARBA00022989"/>
    </source>
</evidence>
<keyword evidence="3 6" id="KW-0812">Transmembrane</keyword>
<feature type="transmembrane region" description="Helical" evidence="6">
    <location>
        <begin position="67"/>
        <end position="88"/>
    </location>
</feature>
<protein>
    <submittedName>
        <fullName evidence="7">Uncharacterized protein</fullName>
    </submittedName>
</protein>
<evidence type="ECO:0000313" key="7">
    <source>
        <dbReference type="EMBL" id="GAA1765942.1"/>
    </source>
</evidence>
<feature type="transmembrane region" description="Helical" evidence="6">
    <location>
        <begin position="42"/>
        <end position="61"/>
    </location>
</feature>
<dbReference type="EMBL" id="BAAAPN010000057">
    <property type="protein sequence ID" value="GAA1765942.1"/>
    <property type="molecule type" value="Genomic_DNA"/>
</dbReference>
<dbReference type="PANTHER" id="PTHR30086">
    <property type="entry name" value="ARGININE EXPORTER PROTEIN ARGO"/>
    <property type="match status" value="1"/>
</dbReference>
<organism evidence="7 8">
    <name type="scientific">Nostocoides vanveenii</name>
    <dbReference type="NCBI Taxonomy" id="330835"/>
    <lineage>
        <taxon>Bacteria</taxon>
        <taxon>Bacillati</taxon>
        <taxon>Actinomycetota</taxon>
        <taxon>Actinomycetes</taxon>
        <taxon>Micrococcales</taxon>
        <taxon>Intrasporangiaceae</taxon>
        <taxon>Nostocoides</taxon>
    </lineage>
</organism>
<proteinExistence type="predicted"/>
<evidence type="ECO:0000256" key="3">
    <source>
        <dbReference type="ARBA" id="ARBA00022692"/>
    </source>
</evidence>
<sequence>MHAWRARTGESGPSGEVAAISVGSLGSAWRLGLATDLANPKAVAFFGALFASLLPAGLSTAARAEVVLALLFMALTWLVAVAWTASTGRVAAAYQRGRRAIDAVTGGVLAGVGLALFPR</sequence>
<gene>
    <name evidence="7" type="ORF">GCM10009810_25990</name>
</gene>
<keyword evidence="8" id="KW-1185">Reference proteome</keyword>
<dbReference type="Proteomes" id="UP001501475">
    <property type="component" value="Unassembled WGS sequence"/>
</dbReference>
<evidence type="ECO:0000256" key="6">
    <source>
        <dbReference type="SAM" id="Phobius"/>
    </source>
</evidence>
<feature type="transmembrane region" description="Helical" evidence="6">
    <location>
        <begin position="100"/>
        <end position="117"/>
    </location>
</feature>
<dbReference type="Pfam" id="PF01810">
    <property type="entry name" value="LysE"/>
    <property type="match status" value="1"/>
</dbReference>
<comment type="caution">
    <text evidence="7">The sequence shown here is derived from an EMBL/GenBank/DDBJ whole genome shotgun (WGS) entry which is preliminary data.</text>
</comment>
<dbReference type="InterPro" id="IPR001123">
    <property type="entry name" value="LeuE-type"/>
</dbReference>
<reference evidence="7 8" key="1">
    <citation type="journal article" date="2019" name="Int. J. Syst. Evol. Microbiol.">
        <title>The Global Catalogue of Microorganisms (GCM) 10K type strain sequencing project: providing services to taxonomists for standard genome sequencing and annotation.</title>
        <authorList>
            <consortium name="The Broad Institute Genomics Platform"/>
            <consortium name="The Broad Institute Genome Sequencing Center for Infectious Disease"/>
            <person name="Wu L."/>
            <person name="Ma J."/>
        </authorList>
    </citation>
    <scope>NUCLEOTIDE SEQUENCE [LARGE SCALE GENOMIC DNA]</scope>
    <source>
        <strain evidence="7 8">JCM 15591</strain>
    </source>
</reference>
<keyword evidence="2" id="KW-1003">Cell membrane</keyword>
<keyword evidence="5 6" id="KW-0472">Membrane</keyword>
<name>A0ABN2KWG1_9MICO</name>